<sequence length="172" mass="20174">MESIFNDGFQPLTCDQDVLLFGKDTFTVGQFKELVLRQVNNKVYYSVSGYSESRYSNSRHYLIIQQLNEAYSVENKVEIPISENYWVSCSGNIECQLLKIGSIGWKNGKLRIRTKVTFFPDEYIGKSYNHVQQWDYLKTEIQVELEFSPDEPNEYQSPLDKLRQLESDLQKE</sequence>
<dbReference type="InterPro" id="IPR014971">
    <property type="entry name" value="KGK"/>
</dbReference>
<name>A0A0F5YDB6_9CYAN</name>
<dbReference type="Pfam" id="PF08872">
    <property type="entry name" value="KGK"/>
    <property type="match status" value="1"/>
</dbReference>
<comment type="caution">
    <text evidence="1">The sequence shown here is derived from an EMBL/GenBank/DDBJ whole genome shotgun (WGS) entry which is preliminary data.</text>
</comment>
<dbReference type="Proteomes" id="UP000033607">
    <property type="component" value="Unassembled WGS sequence"/>
</dbReference>
<organism evidence="1 2">
    <name type="scientific">Limnoraphis robusta CS-951</name>
    <dbReference type="NCBI Taxonomy" id="1637645"/>
    <lineage>
        <taxon>Bacteria</taxon>
        <taxon>Bacillati</taxon>
        <taxon>Cyanobacteriota</taxon>
        <taxon>Cyanophyceae</taxon>
        <taxon>Oscillatoriophycideae</taxon>
        <taxon>Oscillatoriales</taxon>
        <taxon>Sirenicapillariaceae</taxon>
        <taxon>Limnoraphis</taxon>
    </lineage>
</organism>
<evidence type="ECO:0000313" key="1">
    <source>
        <dbReference type="EMBL" id="KKD36904.1"/>
    </source>
</evidence>
<dbReference type="AlphaFoldDB" id="A0A0F5YDB6"/>
<dbReference type="OrthoDB" id="454733at2"/>
<reference evidence="1 2" key="1">
    <citation type="submission" date="2015-06" db="EMBL/GenBank/DDBJ databases">
        <title>Draft genome assembly of filamentous brackish cyanobacterium Limnoraphis robusta strain CS-951.</title>
        <authorList>
            <person name="Willis A."/>
            <person name="Parks M."/>
            <person name="Burford M.A."/>
        </authorList>
    </citation>
    <scope>NUCLEOTIDE SEQUENCE [LARGE SCALE GENOMIC DNA]</scope>
    <source>
        <strain evidence="1 2">CS-951</strain>
    </source>
</reference>
<gene>
    <name evidence="1" type="ORF">WN50_17165</name>
</gene>
<evidence type="ECO:0008006" key="3">
    <source>
        <dbReference type="Google" id="ProtNLM"/>
    </source>
</evidence>
<proteinExistence type="predicted"/>
<evidence type="ECO:0000313" key="2">
    <source>
        <dbReference type="Proteomes" id="UP000033607"/>
    </source>
</evidence>
<protein>
    <recommendedName>
        <fullName evidence="3">KGK domain protein</fullName>
    </recommendedName>
</protein>
<accession>A0A0F5YDB6</accession>
<dbReference type="EMBL" id="LATL02000309">
    <property type="protein sequence ID" value="KKD36904.1"/>
    <property type="molecule type" value="Genomic_DNA"/>
</dbReference>
<dbReference type="RefSeq" id="WP_046279796.1">
    <property type="nucleotide sequence ID" value="NZ_LATL02000309.1"/>
</dbReference>